<gene>
    <name evidence="7" type="ORF">D9619_011407</name>
</gene>
<dbReference type="Gene3D" id="2.130.10.10">
    <property type="entry name" value="YVTN repeat-like/Quinoprotein amine dehydrogenase"/>
    <property type="match status" value="5"/>
</dbReference>
<feature type="repeat" description="WD" evidence="3">
    <location>
        <begin position="1630"/>
        <end position="1671"/>
    </location>
</feature>
<dbReference type="InterPro" id="IPR027417">
    <property type="entry name" value="P-loop_NTPase"/>
</dbReference>
<feature type="repeat" description="WD" evidence="3">
    <location>
        <begin position="1714"/>
        <end position="1755"/>
    </location>
</feature>
<feature type="repeat" description="WD" evidence="3">
    <location>
        <begin position="1798"/>
        <end position="1839"/>
    </location>
</feature>
<dbReference type="Gene3D" id="3.40.50.300">
    <property type="entry name" value="P-loop containing nucleotide triphosphate hydrolases"/>
    <property type="match status" value="1"/>
</dbReference>
<evidence type="ECO:0000259" key="5">
    <source>
        <dbReference type="Pfam" id="PF23342"/>
    </source>
</evidence>
<dbReference type="PRINTS" id="PR00320">
    <property type="entry name" value="GPROTEINBRPT"/>
</dbReference>
<dbReference type="PROSITE" id="PS50082">
    <property type="entry name" value="WD_REPEATS_2"/>
    <property type="match status" value="11"/>
</dbReference>
<evidence type="ECO:0000256" key="1">
    <source>
        <dbReference type="ARBA" id="ARBA00022574"/>
    </source>
</evidence>
<dbReference type="InterPro" id="IPR059179">
    <property type="entry name" value="MLKL-like_MCAfunc"/>
</dbReference>
<evidence type="ECO:0000313" key="7">
    <source>
        <dbReference type="EMBL" id="KAF5324253.1"/>
    </source>
</evidence>
<evidence type="ECO:0000259" key="6">
    <source>
        <dbReference type="Pfam" id="PF24883"/>
    </source>
</evidence>
<dbReference type="InterPro" id="IPR001680">
    <property type="entry name" value="WD40_rpt"/>
</dbReference>
<dbReference type="Pfam" id="PF00400">
    <property type="entry name" value="WD40"/>
    <property type="match status" value="7"/>
</dbReference>
<dbReference type="PROSITE" id="PS50294">
    <property type="entry name" value="WD_REPEATS_REGION"/>
    <property type="match status" value="11"/>
</dbReference>
<dbReference type="EMBL" id="JAACJJ010000016">
    <property type="protein sequence ID" value="KAF5324253.1"/>
    <property type="molecule type" value="Genomic_DNA"/>
</dbReference>
<dbReference type="PANTHER" id="PTHR22847:SF637">
    <property type="entry name" value="WD REPEAT DOMAIN 5B"/>
    <property type="match status" value="1"/>
</dbReference>
<dbReference type="InterPro" id="IPR056884">
    <property type="entry name" value="NPHP3-like_N"/>
</dbReference>
<dbReference type="Proteomes" id="UP000567179">
    <property type="component" value="Unassembled WGS sequence"/>
</dbReference>
<feature type="repeat" description="WD" evidence="3">
    <location>
        <begin position="1546"/>
        <end position="1587"/>
    </location>
</feature>
<reference evidence="7 8" key="1">
    <citation type="journal article" date="2020" name="ISME J.">
        <title>Uncovering the hidden diversity of litter-decomposition mechanisms in mushroom-forming fungi.</title>
        <authorList>
            <person name="Floudas D."/>
            <person name="Bentzer J."/>
            <person name="Ahren D."/>
            <person name="Johansson T."/>
            <person name="Persson P."/>
            <person name="Tunlid A."/>
        </authorList>
    </citation>
    <scope>NUCLEOTIDE SEQUENCE [LARGE SCALE GENOMIC DNA]</scope>
    <source>
        <strain evidence="7 8">CBS 101986</strain>
    </source>
</reference>
<feature type="repeat" description="WD" evidence="3">
    <location>
        <begin position="1966"/>
        <end position="2001"/>
    </location>
</feature>
<dbReference type="Pfam" id="PF24883">
    <property type="entry name" value="NPHP3_N"/>
    <property type="match status" value="1"/>
</dbReference>
<dbReference type="PROSITE" id="PS00678">
    <property type="entry name" value="WD_REPEATS_1"/>
    <property type="match status" value="11"/>
</dbReference>
<dbReference type="InterPro" id="IPR036928">
    <property type="entry name" value="AS_sf"/>
</dbReference>
<dbReference type="OrthoDB" id="3027122at2759"/>
<keyword evidence="2" id="KW-0677">Repeat</keyword>
<dbReference type="Gene3D" id="3.90.1300.10">
    <property type="entry name" value="Amidase signature (AS) domain"/>
    <property type="match status" value="1"/>
</dbReference>
<protein>
    <recommendedName>
        <fullName evidence="9">NACHT domain-containing protein</fullName>
    </recommendedName>
</protein>
<dbReference type="SMART" id="SM00320">
    <property type="entry name" value="WD40"/>
    <property type="match status" value="11"/>
</dbReference>
<keyword evidence="1 3" id="KW-0853">WD repeat</keyword>
<dbReference type="InterPro" id="IPR020472">
    <property type="entry name" value="WD40_PAC1"/>
</dbReference>
<comment type="caution">
    <text evidence="7">The sequence shown here is derived from an EMBL/GenBank/DDBJ whole genome shotgun (WGS) entry which is preliminary data.</text>
</comment>
<dbReference type="InterPro" id="IPR019775">
    <property type="entry name" value="WD40_repeat_CS"/>
</dbReference>
<feature type="repeat" description="WD" evidence="3">
    <location>
        <begin position="1756"/>
        <end position="1797"/>
    </location>
</feature>
<feature type="domain" description="Nephrocystin 3-like N-terminal" evidence="6">
    <location>
        <begin position="984"/>
        <end position="1142"/>
    </location>
</feature>
<dbReference type="InterPro" id="IPR036322">
    <property type="entry name" value="WD40_repeat_dom_sf"/>
</dbReference>
<name>A0A8H5F5S4_9AGAR</name>
<evidence type="ECO:0008006" key="9">
    <source>
        <dbReference type="Google" id="ProtNLM"/>
    </source>
</evidence>
<feature type="repeat" description="WD" evidence="3">
    <location>
        <begin position="1672"/>
        <end position="1713"/>
    </location>
</feature>
<dbReference type="SUPFAM" id="SSF75304">
    <property type="entry name" value="Amidase signature (AS) enzymes"/>
    <property type="match status" value="1"/>
</dbReference>
<dbReference type="CDD" id="cd00200">
    <property type="entry name" value="WD40"/>
    <property type="match status" value="2"/>
</dbReference>
<dbReference type="CDD" id="cd21037">
    <property type="entry name" value="MLKL_NTD"/>
    <property type="match status" value="1"/>
</dbReference>
<evidence type="ECO:0000256" key="2">
    <source>
        <dbReference type="ARBA" id="ARBA00022737"/>
    </source>
</evidence>
<dbReference type="Pfam" id="PF23342">
    <property type="entry name" value="WDR90_beta-prop_4th"/>
    <property type="match status" value="1"/>
</dbReference>
<feature type="repeat" description="WD" evidence="3">
    <location>
        <begin position="1840"/>
        <end position="1881"/>
    </location>
</feature>
<feature type="repeat" description="WD" evidence="3">
    <location>
        <begin position="1882"/>
        <end position="1923"/>
    </location>
</feature>
<dbReference type="InterPro" id="IPR055440">
    <property type="entry name" value="Beta-prop_WDR90_4th"/>
</dbReference>
<evidence type="ECO:0000256" key="4">
    <source>
        <dbReference type="SAM" id="MobiDB-lite"/>
    </source>
</evidence>
<dbReference type="PANTHER" id="PTHR22847">
    <property type="entry name" value="WD40 REPEAT PROTEIN"/>
    <property type="match status" value="1"/>
</dbReference>
<feature type="repeat" description="WD" evidence="3">
    <location>
        <begin position="1924"/>
        <end position="1965"/>
    </location>
</feature>
<evidence type="ECO:0000313" key="8">
    <source>
        <dbReference type="Proteomes" id="UP000567179"/>
    </source>
</evidence>
<dbReference type="InterPro" id="IPR011047">
    <property type="entry name" value="Quinoprotein_ADH-like_sf"/>
</dbReference>
<accession>A0A8H5F5S4</accession>
<proteinExistence type="predicted"/>
<dbReference type="SUPFAM" id="SSF50998">
    <property type="entry name" value="Quinoprotein alcohol dehydrogenase-like"/>
    <property type="match status" value="1"/>
</dbReference>
<dbReference type="SUPFAM" id="SSF50978">
    <property type="entry name" value="WD40 repeat-like"/>
    <property type="match status" value="1"/>
</dbReference>
<evidence type="ECO:0000256" key="3">
    <source>
        <dbReference type="PROSITE-ProRule" id="PRU00221"/>
    </source>
</evidence>
<dbReference type="GO" id="GO:1990234">
    <property type="term" value="C:transferase complex"/>
    <property type="evidence" value="ECO:0007669"/>
    <property type="project" value="UniProtKB-ARBA"/>
</dbReference>
<dbReference type="InterPro" id="IPR015943">
    <property type="entry name" value="WD40/YVTN_repeat-like_dom_sf"/>
</dbReference>
<feature type="region of interest" description="Disordered" evidence="4">
    <location>
        <begin position="581"/>
        <end position="603"/>
    </location>
</feature>
<feature type="repeat" description="WD" evidence="3">
    <location>
        <begin position="1588"/>
        <end position="1629"/>
    </location>
</feature>
<organism evidence="7 8">
    <name type="scientific">Psilocybe cf. subviscida</name>
    <dbReference type="NCBI Taxonomy" id="2480587"/>
    <lineage>
        <taxon>Eukaryota</taxon>
        <taxon>Fungi</taxon>
        <taxon>Dikarya</taxon>
        <taxon>Basidiomycota</taxon>
        <taxon>Agaricomycotina</taxon>
        <taxon>Agaricomycetes</taxon>
        <taxon>Agaricomycetidae</taxon>
        <taxon>Agaricales</taxon>
        <taxon>Agaricineae</taxon>
        <taxon>Strophariaceae</taxon>
        <taxon>Psilocybe</taxon>
    </lineage>
</organism>
<sequence>MFNPSGRSFHPTITIDTHEDFDSQFTPLASVGHTGSDSRACIVRWTTRVLSATAPSLDVTASFSCTQIIGGGRWSWLDDDRRIENQRVNNLKFTVRLDDWRIYFDPDTINAPERLTTTGCPDGSNFDAPYLYAVSSPSDFTTSPAHTPSVLHNLLVNPGILVHFKTTVPPGLLALETHSELFGVTKNLWDVVIPEELWAEFLLHCYSSRFFQSVLLPFSRCSVAVHLRGATVWVLRTPNGFLASYYRTDRIELQASKGGGLAASAWFVVAIGISLEVCVSLRNDVPSSGRLPVPGHTTSIPGMERLPIVVGPTTRRMADWYKSMPRILNIMDGDSNINPGDWDSSSIPWDDGIIAPSLACRRALPPTSTALKKEGYEVVDFTVPNMFEGLKVGYQLMLSDGARAWRQRPHTGVHGSSFAPSLPSPLSTDKITTTFLKLMHNETVVEERANTVGSNEYRWWAERWREEGLDFVITVPMTLTALEHRKSVEMSLIGGEYMFLFGVGTLLTILMKCRARNALARYLITPSHAGKRWLRIVVESDLGGGPSTKVVEARRRNLTKAIVPRTHHLRYRCCYAEPSSLRSSTRTPASPDYRSRPPDMATNEQSPLRAVLNNIEVEGVNKDGKKQRRSWYFVQLSMVSGNARATLIAKSTKKPVSPMLRWEWNANNQIEISYEQSSTIQIALYRGFKQNTILDDFVGQYEGKLADLFNNGEYYVRYLDVFMLNNTDDEPTDTSFGLTDKKGIPVSTNMKIALTPVSALATTPSQADAYVAIGGRPAVVTNPDTGVQQAKAVGEALYEGLKEVVDALYDCSDIFLPLKTAAGVFRTITKFVETMSENKQDLDDLKVKLGAILSIVEKYKNSGGLDAVTRRIEDFTKAVSVQLNTVQMLQDSEQSTWTRVAFTRKDANAIVKVLRNINSLCDVLQLDTQLNIDITVGKVLEYMNSGKIDKLNHEMTSYKTRMSSYGDPTGCMEGTRVNVLEGLDAWASETNGSKVYWMVGMAGIGKSTIAHTFCEILEAKNLLCGSFFASRASEKTSNARLIIPVIAHALARSSPHVKVNIVKAIEADSTLAEPTYSNMCEQFKQLICDSTQATTGLMNIPCKVVVIDAVDECTNLDVVAFFINLVLQSVSKIPFKVFISSREEFKISNTFKDSSGNYKSTNLFLHEIEKDVVQEDIHIYLETSLAKIHRDNHGTPGMWPSQSELKNLVKCCGELFIYAATSVRYIESGGKRYKSRLSAMANHGLELVGTEFKTDIDTLYIHILEMACKGMLLQEVKSLRDILSIVIFLYNPLPIQAIESLSEMDASSELSLLTSVIHFPTAKNAVVSPFHASFPDFITSPSRCSPSRISSEISFPVLDAAEGHQQLALKCLQLLNNSLKYNVCDIPKEFTVSHRERTNALADPGKISAAVKYACIYWAAHLAQVKIFDPNLAENLSIFLYSHLLHWIECLSILGELQTGVKSLGSVATVLWSFGYHDLQVFAVDACQCVKMSFEAVQRHCMEIYQSALVWIPMESLIRKTYNADVCKVPKVGMGLPNLWGAVELVMQNGSSVNSVAFSQDGSHIVSGSGDNTVRIWNVTTGGTEAVLKGHTSHVESVAFSQDGSHIVSGSWDDTVRIWNVTTGETEAVLKGHTNSVTSVAFSQDGSHIVSGSYDNTVRIWNVTTGETEAVLKGHTRYVTSVAFSQDGSHIVSGSWDNTVRIWNVTTGETEAVLKGHTNSVTSVAFSQDGSHIVSGSDDNTVRIWNVTTGETEAVLKGHTNSVTSVAFSQDGSHIVSGSDDNTVRIWNVTTGETEAVLKGHTNSVTSVAFSQDGSHIVSGSDDNTVWIWNVTTGETEAVLKGHTRYVTSVAFSQDGSHIVSGSDDNTVQIWNVTTGETEAVLKGHTNSVTSVAFSQDGSHIVSGSDDNTVWIWNVTTGETEAVLKGHTRYVTSVAFSQDGSHIVSGSWDNTVRIWNVTTGETEAVLKGHTNSVTSVAFSQDGSHIVSGSDDNTVRIWNVTTVGHSMLSIPHNNPQDG</sequence>
<feature type="domain" description="WDR90 4th beta-propeller" evidence="5">
    <location>
        <begin position="1721"/>
        <end position="1844"/>
    </location>
</feature>
<keyword evidence="8" id="KW-1185">Reference proteome</keyword>
<dbReference type="SUPFAM" id="SSF52540">
    <property type="entry name" value="P-loop containing nucleoside triphosphate hydrolases"/>
    <property type="match status" value="1"/>
</dbReference>